<dbReference type="AlphaFoldDB" id="A0A2M4D3N4"/>
<protein>
    <submittedName>
        <fullName evidence="2">Putative secreted protein</fullName>
    </submittedName>
</protein>
<evidence type="ECO:0000313" key="2">
    <source>
        <dbReference type="EMBL" id="MBW72165.1"/>
    </source>
</evidence>
<organism evidence="2">
    <name type="scientific">Anopheles darlingi</name>
    <name type="common">Mosquito</name>
    <dbReference type="NCBI Taxonomy" id="43151"/>
    <lineage>
        <taxon>Eukaryota</taxon>
        <taxon>Metazoa</taxon>
        <taxon>Ecdysozoa</taxon>
        <taxon>Arthropoda</taxon>
        <taxon>Hexapoda</taxon>
        <taxon>Insecta</taxon>
        <taxon>Pterygota</taxon>
        <taxon>Neoptera</taxon>
        <taxon>Endopterygota</taxon>
        <taxon>Diptera</taxon>
        <taxon>Nematocera</taxon>
        <taxon>Culicoidea</taxon>
        <taxon>Culicidae</taxon>
        <taxon>Anophelinae</taxon>
        <taxon>Anopheles</taxon>
    </lineage>
</organism>
<dbReference type="EMBL" id="GGFL01007987">
    <property type="protein sequence ID" value="MBW72165.1"/>
    <property type="molecule type" value="Transcribed_RNA"/>
</dbReference>
<proteinExistence type="predicted"/>
<sequence length="120" mass="12525">MRKRSASCVASPLSWACTVTKLAPTSNATVCSLVLVSAANSSRASMSCVCNKTRCPAPTVARPPTNRNSASRNRSPSISTTTSTSSSVVCITLRAATACPCCTPKQRTTSDTIDQQGILR</sequence>
<name>A0A2M4D3N4_ANODA</name>
<accession>A0A2M4D3N4</accession>
<evidence type="ECO:0000256" key="1">
    <source>
        <dbReference type="SAM" id="MobiDB-lite"/>
    </source>
</evidence>
<reference evidence="2" key="1">
    <citation type="submission" date="2018-01" db="EMBL/GenBank/DDBJ databases">
        <title>An insight into the sialome of Amazonian anophelines.</title>
        <authorList>
            <person name="Ribeiro J.M."/>
            <person name="Scarpassa V."/>
            <person name="Calvo E."/>
        </authorList>
    </citation>
    <scope>NUCLEOTIDE SEQUENCE</scope>
</reference>
<feature type="region of interest" description="Disordered" evidence="1">
    <location>
        <begin position="56"/>
        <end position="86"/>
    </location>
</feature>
<feature type="compositionally biased region" description="Low complexity" evidence="1">
    <location>
        <begin position="62"/>
        <end position="86"/>
    </location>
</feature>